<dbReference type="Gene3D" id="3.40.960.10">
    <property type="entry name" value="VSR Endonuclease"/>
    <property type="match status" value="1"/>
</dbReference>
<comment type="caution">
    <text evidence="1">The sequence shown here is derived from an EMBL/GenBank/DDBJ whole genome shotgun (WGS) entry which is preliminary data.</text>
</comment>
<evidence type="ECO:0008006" key="3">
    <source>
        <dbReference type="Google" id="ProtNLM"/>
    </source>
</evidence>
<protein>
    <recommendedName>
        <fullName evidence="3">DNA-binding response regulator</fullName>
    </recommendedName>
</protein>
<name>A0ABQ6GDB7_9BACL</name>
<keyword evidence="2" id="KW-1185">Reference proteome</keyword>
<proteinExistence type="predicted"/>
<evidence type="ECO:0000313" key="2">
    <source>
        <dbReference type="Proteomes" id="UP001157114"/>
    </source>
</evidence>
<dbReference type="Proteomes" id="UP001157114">
    <property type="component" value="Unassembled WGS sequence"/>
</dbReference>
<organism evidence="1 2">
    <name type="scientific">Paenibacillus glycanilyticus</name>
    <dbReference type="NCBI Taxonomy" id="126569"/>
    <lineage>
        <taxon>Bacteria</taxon>
        <taxon>Bacillati</taxon>
        <taxon>Bacillota</taxon>
        <taxon>Bacilli</taxon>
        <taxon>Bacillales</taxon>
        <taxon>Paenibacillaceae</taxon>
        <taxon>Paenibacillus</taxon>
    </lineage>
</organism>
<sequence length="221" mass="26199">MSYEEVFNSWYEDHLKRRNGENKRRLAEGVSHEGKLFLDKVWWPAFLQFDHLYPEFELIDFREGRRYLDFAYVDDVLRLAIEVDGYNTHAAGVSRWQFSDNLARQNHLVIDGWDVLRFSYDDVKDKPRICIQTLQQYFGSRLGRPRTDEVSADEILEAEILKYAMRLGRPLRPIDVRAHLQIGEKRTRTLLHSMLANNKLLKHGSGEKRVRCYIVNNDKLK</sequence>
<dbReference type="EMBL" id="BSSQ01000011">
    <property type="protein sequence ID" value="GLX68270.1"/>
    <property type="molecule type" value="Genomic_DNA"/>
</dbReference>
<dbReference type="RefSeq" id="WP_284239016.1">
    <property type="nucleotide sequence ID" value="NZ_BSSQ01000011.1"/>
</dbReference>
<reference evidence="1 2" key="1">
    <citation type="submission" date="2023-03" db="EMBL/GenBank/DDBJ databases">
        <title>Draft genome sequence of the bacteria which degrade cell wall of Tricholomamatutake.</title>
        <authorList>
            <person name="Konishi Y."/>
            <person name="Fukuta Y."/>
            <person name="Shirasaka N."/>
        </authorList>
    </citation>
    <scope>NUCLEOTIDE SEQUENCE [LARGE SCALE GENOMIC DNA]</scope>
    <source>
        <strain evidence="2">mu1</strain>
    </source>
</reference>
<gene>
    <name evidence="1" type="ORF">MU1_26150</name>
</gene>
<evidence type="ECO:0000313" key="1">
    <source>
        <dbReference type="EMBL" id="GLX68270.1"/>
    </source>
</evidence>
<accession>A0ABQ6GDB7</accession>